<proteinExistence type="predicted"/>
<organism evidence="2 3">
    <name type="scientific">Nephila pilipes</name>
    <name type="common">Giant wood spider</name>
    <name type="synonym">Nephila maculata</name>
    <dbReference type="NCBI Taxonomy" id="299642"/>
    <lineage>
        <taxon>Eukaryota</taxon>
        <taxon>Metazoa</taxon>
        <taxon>Ecdysozoa</taxon>
        <taxon>Arthropoda</taxon>
        <taxon>Chelicerata</taxon>
        <taxon>Arachnida</taxon>
        <taxon>Araneae</taxon>
        <taxon>Araneomorphae</taxon>
        <taxon>Entelegynae</taxon>
        <taxon>Araneoidea</taxon>
        <taxon>Nephilidae</taxon>
        <taxon>Nephila</taxon>
    </lineage>
</organism>
<reference evidence="2" key="1">
    <citation type="submission" date="2020-08" db="EMBL/GenBank/DDBJ databases">
        <title>Multicomponent nature underlies the extraordinary mechanical properties of spider dragline silk.</title>
        <authorList>
            <person name="Kono N."/>
            <person name="Nakamura H."/>
            <person name="Mori M."/>
            <person name="Yoshida Y."/>
            <person name="Ohtoshi R."/>
            <person name="Malay A.D."/>
            <person name="Moran D.A.P."/>
            <person name="Tomita M."/>
            <person name="Numata K."/>
            <person name="Arakawa K."/>
        </authorList>
    </citation>
    <scope>NUCLEOTIDE SEQUENCE</scope>
</reference>
<comment type="caution">
    <text evidence="2">The sequence shown here is derived from an EMBL/GenBank/DDBJ whole genome shotgun (WGS) entry which is preliminary data.</text>
</comment>
<dbReference type="AlphaFoldDB" id="A0A8X6M5H6"/>
<feature type="region of interest" description="Disordered" evidence="1">
    <location>
        <begin position="1"/>
        <end position="46"/>
    </location>
</feature>
<dbReference type="EMBL" id="BMAW01041570">
    <property type="protein sequence ID" value="GFS29453.1"/>
    <property type="molecule type" value="Genomic_DNA"/>
</dbReference>
<dbReference type="Proteomes" id="UP000887013">
    <property type="component" value="Unassembled WGS sequence"/>
</dbReference>
<evidence type="ECO:0000256" key="1">
    <source>
        <dbReference type="SAM" id="MobiDB-lite"/>
    </source>
</evidence>
<gene>
    <name evidence="2" type="ORF">NPIL_205221</name>
</gene>
<sequence length="85" mass="9742">MRRRVSSHMDRESSPRTSNGASPLRGGREGALPLHGRRVESKKEAAPLGHWSRVRERWKGEENFEEDTNSGEMFLPLISFYGEMI</sequence>
<protein>
    <submittedName>
        <fullName evidence="2">Uncharacterized protein</fullName>
    </submittedName>
</protein>
<accession>A0A8X6M5H6</accession>
<name>A0A8X6M5H6_NEPPI</name>
<evidence type="ECO:0000313" key="2">
    <source>
        <dbReference type="EMBL" id="GFS29453.1"/>
    </source>
</evidence>
<evidence type="ECO:0000313" key="3">
    <source>
        <dbReference type="Proteomes" id="UP000887013"/>
    </source>
</evidence>
<keyword evidence="3" id="KW-1185">Reference proteome</keyword>